<dbReference type="EMBL" id="LAZR01054697">
    <property type="protein sequence ID" value="KKK77983.1"/>
    <property type="molecule type" value="Genomic_DNA"/>
</dbReference>
<protein>
    <submittedName>
        <fullName evidence="1">Uncharacterized protein</fullName>
    </submittedName>
</protein>
<gene>
    <name evidence="1" type="ORF">LCGC14_2848090</name>
</gene>
<comment type="caution">
    <text evidence="1">The sequence shown here is derived from an EMBL/GenBank/DDBJ whole genome shotgun (WGS) entry which is preliminary data.</text>
</comment>
<sequence length="72" mass="8558">MRDLDTILTSEMSQEEWTEFRRRWVESYAKELVIECDTDPADATEISNIHFEDYVGQEGWTGRNERIADSRE</sequence>
<reference evidence="1" key="1">
    <citation type="journal article" date="2015" name="Nature">
        <title>Complex archaea that bridge the gap between prokaryotes and eukaryotes.</title>
        <authorList>
            <person name="Spang A."/>
            <person name="Saw J.H."/>
            <person name="Jorgensen S.L."/>
            <person name="Zaremba-Niedzwiedzka K."/>
            <person name="Martijn J."/>
            <person name="Lind A.E."/>
            <person name="van Eijk R."/>
            <person name="Schleper C."/>
            <person name="Guy L."/>
            <person name="Ettema T.J."/>
        </authorList>
    </citation>
    <scope>NUCLEOTIDE SEQUENCE</scope>
</reference>
<evidence type="ECO:0000313" key="1">
    <source>
        <dbReference type="EMBL" id="KKK77983.1"/>
    </source>
</evidence>
<organism evidence="1">
    <name type="scientific">marine sediment metagenome</name>
    <dbReference type="NCBI Taxonomy" id="412755"/>
    <lineage>
        <taxon>unclassified sequences</taxon>
        <taxon>metagenomes</taxon>
        <taxon>ecological metagenomes</taxon>
    </lineage>
</organism>
<dbReference type="AlphaFoldDB" id="A0A0F8Y9E6"/>
<proteinExistence type="predicted"/>
<name>A0A0F8Y9E6_9ZZZZ</name>
<accession>A0A0F8Y9E6</accession>